<comment type="subcellular location">
    <subcellularLocation>
        <location evidence="1">Cell membrane</location>
        <topology evidence="1">Multi-pass membrane protein</topology>
    </subcellularLocation>
</comment>
<evidence type="ECO:0008006" key="8">
    <source>
        <dbReference type="Google" id="ProtNLM"/>
    </source>
</evidence>
<dbReference type="PANTHER" id="PTHR30482">
    <property type="entry name" value="HIGH-AFFINITY BRANCHED-CHAIN AMINO ACID TRANSPORT SYSTEM PERMEASE"/>
    <property type="match status" value="1"/>
</dbReference>
<evidence type="ECO:0000256" key="2">
    <source>
        <dbReference type="ARBA" id="ARBA00022475"/>
    </source>
</evidence>
<sequence length="676" mass="71461">MRTGLRSRTGWLVGPLLILLVQQVLFPAPLGVVINGIVLGLITALVALGMFLVYRANRVLNFAQGELGLIPTILAVMLVVESGFPWLAGLGIGLAASFTLGGASEFLVIRRFFRAPRLVLTVATLGLSQALAVPALLMPRWWDSKVVSQRIAVPIDAVWDVGPVRLRAEHLAVLILVPLVLALVGALLRWTNLGVAIRAAAERPDRASSLGIPVKAVQTLVWAIAASLAFLALYLRAGVIGLPVGGGLGFGLLLRALAALMIGRLESLPAVLGASVALGMLHQGIDWNQDTSLVGDAIMALVIIVALLARRIRKERGELELGSFQAVGEIRRLPKALSRLPEILVLRFGATIGIAAFLLWLPRWMDTANTLRASYLHLVIMVVVSLVVLTGWAGQLSLGQWAFVSIGAVVGAELTQEWGVDLILATLGAGVAGVVASLAVGLPALRLRGLYLAVTSLAFVVATTSYVLNPRFFDWLPSGRIERFPIAGRIDWTSSFAMYHVSLVAMALTFVAVAGIRSSRTGRVLIAMRENESAAEAYGVDATRAKLTAFSISGFIAAAAGALIVHHQQAFVVGGEAQASIGLFIAGVTGGLGSMLGASIGALNWWGGRWWLPDNFRLLSTGIGVLIVLLVLPGGIAGGLYQLRDAGLRRLAERRGIDAPGITPDRLEASEQGASP</sequence>
<dbReference type="CDD" id="cd06581">
    <property type="entry name" value="TM_PBP1_LivM_like"/>
    <property type="match status" value="1"/>
</dbReference>
<keyword evidence="3 6" id="KW-0812">Transmembrane</keyword>
<dbReference type="InterPro" id="IPR001851">
    <property type="entry name" value="ABC_transp_permease"/>
</dbReference>
<feature type="transmembrane region" description="Helical" evidence="6">
    <location>
        <begin position="9"/>
        <end position="26"/>
    </location>
</feature>
<dbReference type="AlphaFoldDB" id="A0A381W1N0"/>
<dbReference type="GO" id="GO:0015658">
    <property type="term" value="F:branched-chain amino acid transmembrane transporter activity"/>
    <property type="evidence" value="ECO:0007669"/>
    <property type="project" value="InterPro"/>
</dbReference>
<feature type="transmembrane region" description="Helical" evidence="6">
    <location>
        <begin position="267"/>
        <end position="285"/>
    </location>
</feature>
<dbReference type="CDD" id="cd06582">
    <property type="entry name" value="TM_PBP1_LivH_like"/>
    <property type="match status" value="1"/>
</dbReference>
<evidence type="ECO:0000313" key="7">
    <source>
        <dbReference type="EMBL" id="SVA46455.1"/>
    </source>
</evidence>
<keyword evidence="5 6" id="KW-0472">Membrane</keyword>
<feature type="transmembrane region" description="Helical" evidence="6">
    <location>
        <begin position="581"/>
        <end position="606"/>
    </location>
</feature>
<dbReference type="PANTHER" id="PTHR30482:SF10">
    <property type="entry name" value="HIGH-AFFINITY BRANCHED-CHAIN AMINO ACID TRANSPORT PROTEIN BRAE"/>
    <property type="match status" value="1"/>
</dbReference>
<evidence type="ECO:0000256" key="3">
    <source>
        <dbReference type="ARBA" id="ARBA00022692"/>
    </source>
</evidence>
<name>A0A381W1N0_9ZZZZ</name>
<protein>
    <recommendedName>
        <fullName evidence="8">ABC transporter permease protein</fullName>
    </recommendedName>
</protein>
<keyword evidence="2" id="KW-1003">Cell membrane</keyword>
<organism evidence="7">
    <name type="scientific">marine metagenome</name>
    <dbReference type="NCBI Taxonomy" id="408172"/>
    <lineage>
        <taxon>unclassified sequences</taxon>
        <taxon>metagenomes</taxon>
        <taxon>ecological metagenomes</taxon>
    </lineage>
</organism>
<feature type="transmembrane region" description="Helical" evidence="6">
    <location>
        <begin position="449"/>
        <end position="468"/>
    </location>
</feature>
<evidence type="ECO:0000256" key="1">
    <source>
        <dbReference type="ARBA" id="ARBA00004651"/>
    </source>
</evidence>
<gene>
    <name evidence="7" type="ORF">METZ01_LOCUS99309</name>
</gene>
<feature type="transmembrane region" description="Helical" evidence="6">
    <location>
        <begin position="32"/>
        <end position="53"/>
    </location>
</feature>
<dbReference type="InterPro" id="IPR043428">
    <property type="entry name" value="LivM-like"/>
</dbReference>
<feature type="transmembrane region" description="Helical" evidence="6">
    <location>
        <begin position="497"/>
        <end position="516"/>
    </location>
</feature>
<evidence type="ECO:0000256" key="5">
    <source>
        <dbReference type="ARBA" id="ARBA00023136"/>
    </source>
</evidence>
<reference evidence="7" key="1">
    <citation type="submission" date="2018-05" db="EMBL/GenBank/DDBJ databases">
        <authorList>
            <person name="Lanie J.A."/>
            <person name="Ng W.-L."/>
            <person name="Kazmierczak K.M."/>
            <person name="Andrzejewski T.M."/>
            <person name="Davidsen T.M."/>
            <person name="Wayne K.J."/>
            <person name="Tettelin H."/>
            <person name="Glass J.I."/>
            <person name="Rusch D."/>
            <person name="Podicherti R."/>
            <person name="Tsui H.-C.T."/>
            <person name="Winkler M.E."/>
        </authorList>
    </citation>
    <scope>NUCLEOTIDE SEQUENCE</scope>
</reference>
<dbReference type="EMBL" id="UINC01010444">
    <property type="protein sequence ID" value="SVA46455.1"/>
    <property type="molecule type" value="Genomic_DNA"/>
</dbReference>
<feature type="transmembrane region" description="Helical" evidence="6">
    <location>
        <begin position="291"/>
        <end position="309"/>
    </location>
</feature>
<evidence type="ECO:0000256" key="4">
    <source>
        <dbReference type="ARBA" id="ARBA00022989"/>
    </source>
</evidence>
<dbReference type="Pfam" id="PF02653">
    <property type="entry name" value="BPD_transp_2"/>
    <property type="match status" value="2"/>
</dbReference>
<accession>A0A381W1N0</accession>
<feature type="transmembrane region" description="Helical" evidence="6">
    <location>
        <begin position="212"/>
        <end position="234"/>
    </location>
</feature>
<feature type="transmembrane region" description="Helical" evidence="6">
    <location>
        <begin position="422"/>
        <end position="442"/>
    </location>
</feature>
<feature type="transmembrane region" description="Helical" evidence="6">
    <location>
        <begin position="373"/>
        <end position="391"/>
    </location>
</feature>
<proteinExistence type="predicted"/>
<feature type="transmembrane region" description="Helical" evidence="6">
    <location>
        <begin position="171"/>
        <end position="191"/>
    </location>
</feature>
<feature type="transmembrane region" description="Helical" evidence="6">
    <location>
        <begin position="118"/>
        <end position="137"/>
    </location>
</feature>
<dbReference type="GO" id="GO:0005886">
    <property type="term" value="C:plasma membrane"/>
    <property type="evidence" value="ECO:0007669"/>
    <property type="project" value="UniProtKB-SubCell"/>
</dbReference>
<feature type="transmembrane region" description="Helical" evidence="6">
    <location>
        <begin position="340"/>
        <end position="361"/>
    </location>
</feature>
<evidence type="ECO:0000256" key="6">
    <source>
        <dbReference type="SAM" id="Phobius"/>
    </source>
</evidence>
<feature type="transmembrane region" description="Helical" evidence="6">
    <location>
        <begin position="618"/>
        <end position="641"/>
    </location>
</feature>
<feature type="transmembrane region" description="Helical" evidence="6">
    <location>
        <begin position="60"/>
        <end position="80"/>
    </location>
</feature>
<keyword evidence="4 6" id="KW-1133">Transmembrane helix</keyword>
<feature type="transmembrane region" description="Helical" evidence="6">
    <location>
        <begin position="86"/>
        <end position="109"/>
    </location>
</feature>